<name>A0A4Q5N2A5_9MICO</name>
<dbReference type="AlphaFoldDB" id="A0A4Q5N2A5"/>
<feature type="compositionally biased region" description="Polar residues" evidence="1">
    <location>
        <begin position="93"/>
        <end position="105"/>
    </location>
</feature>
<proteinExistence type="predicted"/>
<dbReference type="Proteomes" id="UP000293764">
    <property type="component" value="Unassembled WGS sequence"/>
</dbReference>
<protein>
    <submittedName>
        <fullName evidence="2">Uncharacterized protein</fullName>
    </submittedName>
</protein>
<evidence type="ECO:0000313" key="3">
    <source>
        <dbReference type="Proteomes" id="UP000293764"/>
    </source>
</evidence>
<evidence type="ECO:0000313" key="2">
    <source>
        <dbReference type="EMBL" id="RYV52302.1"/>
    </source>
</evidence>
<feature type="compositionally biased region" description="Low complexity" evidence="1">
    <location>
        <begin position="23"/>
        <end position="35"/>
    </location>
</feature>
<feature type="region of interest" description="Disordered" evidence="1">
    <location>
        <begin position="1"/>
        <end position="105"/>
    </location>
</feature>
<sequence>MQPAHSFHLEQPCVAPSRRCRFSRSSPSSWPAAPARRTRTRPMRRAPPSRRRPRRRRPSRSRRMPVPTQRTRLWRRTCRSSAPARQRTRASHSKSISTASRCRAR</sequence>
<organism evidence="2 3">
    <name type="scientific">Pengzhenrongella frigida</name>
    <dbReference type="NCBI Taxonomy" id="1259133"/>
    <lineage>
        <taxon>Bacteria</taxon>
        <taxon>Bacillati</taxon>
        <taxon>Actinomycetota</taxon>
        <taxon>Actinomycetes</taxon>
        <taxon>Micrococcales</taxon>
        <taxon>Pengzhenrongella</taxon>
    </lineage>
</organism>
<evidence type="ECO:0000256" key="1">
    <source>
        <dbReference type="SAM" id="MobiDB-lite"/>
    </source>
</evidence>
<dbReference type="EMBL" id="SDWW01000006">
    <property type="protein sequence ID" value="RYV52302.1"/>
    <property type="molecule type" value="Genomic_DNA"/>
</dbReference>
<gene>
    <name evidence="2" type="ORF">EUA98_03580</name>
</gene>
<accession>A0A4Q5N2A5</accession>
<reference evidence="2 3" key="1">
    <citation type="submission" date="2019-01" db="EMBL/GenBank/DDBJ databases">
        <title>Novel species of Cellulomonas.</title>
        <authorList>
            <person name="Liu Q."/>
            <person name="Xin Y.-H."/>
        </authorList>
    </citation>
    <scope>NUCLEOTIDE SEQUENCE [LARGE SCALE GENOMIC DNA]</scope>
    <source>
        <strain evidence="2 3">HLT2-17</strain>
    </source>
</reference>
<keyword evidence="3" id="KW-1185">Reference proteome</keyword>
<comment type="caution">
    <text evidence="2">The sequence shown here is derived from an EMBL/GenBank/DDBJ whole genome shotgun (WGS) entry which is preliminary data.</text>
</comment>
<feature type="compositionally biased region" description="Basic residues" evidence="1">
    <location>
        <begin position="36"/>
        <end position="63"/>
    </location>
</feature>